<reference evidence="2 3" key="1">
    <citation type="journal article" date="2018" name="Mol. Plant">
        <title>The genome of Artemisia annua provides insight into the evolution of Asteraceae family and artemisinin biosynthesis.</title>
        <authorList>
            <person name="Shen Q."/>
            <person name="Zhang L."/>
            <person name="Liao Z."/>
            <person name="Wang S."/>
            <person name="Yan T."/>
            <person name="Shi P."/>
            <person name="Liu M."/>
            <person name="Fu X."/>
            <person name="Pan Q."/>
            <person name="Wang Y."/>
            <person name="Lv Z."/>
            <person name="Lu X."/>
            <person name="Zhang F."/>
            <person name="Jiang W."/>
            <person name="Ma Y."/>
            <person name="Chen M."/>
            <person name="Hao X."/>
            <person name="Li L."/>
            <person name="Tang Y."/>
            <person name="Lv G."/>
            <person name="Zhou Y."/>
            <person name="Sun X."/>
            <person name="Brodelius P.E."/>
            <person name="Rose J.K.C."/>
            <person name="Tang K."/>
        </authorList>
    </citation>
    <scope>NUCLEOTIDE SEQUENCE [LARGE SCALE GENOMIC DNA]</scope>
    <source>
        <strain evidence="3">cv. Huhao1</strain>
        <tissue evidence="2">Leaf</tissue>
    </source>
</reference>
<feature type="transmembrane region" description="Helical" evidence="1">
    <location>
        <begin position="21"/>
        <end position="40"/>
    </location>
</feature>
<feature type="transmembrane region" description="Helical" evidence="1">
    <location>
        <begin position="52"/>
        <end position="77"/>
    </location>
</feature>
<feature type="transmembrane region" description="Helical" evidence="1">
    <location>
        <begin position="98"/>
        <end position="119"/>
    </location>
</feature>
<dbReference type="PANTHER" id="PTHR33133:SF1">
    <property type="entry name" value="EXPRESSED PROTEIN-RELATED"/>
    <property type="match status" value="1"/>
</dbReference>
<organism evidence="2 3">
    <name type="scientific">Artemisia annua</name>
    <name type="common">Sweet wormwood</name>
    <dbReference type="NCBI Taxonomy" id="35608"/>
    <lineage>
        <taxon>Eukaryota</taxon>
        <taxon>Viridiplantae</taxon>
        <taxon>Streptophyta</taxon>
        <taxon>Embryophyta</taxon>
        <taxon>Tracheophyta</taxon>
        <taxon>Spermatophyta</taxon>
        <taxon>Magnoliopsida</taxon>
        <taxon>eudicotyledons</taxon>
        <taxon>Gunneridae</taxon>
        <taxon>Pentapetalae</taxon>
        <taxon>asterids</taxon>
        <taxon>campanulids</taxon>
        <taxon>Asterales</taxon>
        <taxon>Asteraceae</taxon>
        <taxon>Asteroideae</taxon>
        <taxon>Anthemideae</taxon>
        <taxon>Artemisiinae</taxon>
        <taxon>Artemisia</taxon>
    </lineage>
</organism>
<keyword evidence="1" id="KW-0472">Membrane</keyword>
<dbReference type="PANTHER" id="PTHR33133">
    <property type="entry name" value="OS08G0107100 PROTEIN-RELATED"/>
    <property type="match status" value="1"/>
</dbReference>
<dbReference type="OrthoDB" id="1725067at2759"/>
<gene>
    <name evidence="2" type="ORF">CTI12_AA596570</name>
</gene>
<keyword evidence="3" id="KW-1185">Reference proteome</keyword>
<accession>A0A2U1KJ25</accession>
<name>A0A2U1KJ25_ARTAN</name>
<proteinExistence type="predicted"/>
<dbReference type="Proteomes" id="UP000245207">
    <property type="component" value="Unassembled WGS sequence"/>
</dbReference>
<feature type="transmembrane region" description="Helical" evidence="1">
    <location>
        <begin position="184"/>
        <end position="203"/>
    </location>
</feature>
<evidence type="ECO:0000313" key="3">
    <source>
        <dbReference type="Proteomes" id="UP000245207"/>
    </source>
</evidence>
<dbReference type="EMBL" id="PKPP01017845">
    <property type="protein sequence ID" value="PWA36663.1"/>
    <property type="molecule type" value="Genomic_DNA"/>
</dbReference>
<comment type="caution">
    <text evidence="2">The sequence shown here is derived from an EMBL/GenBank/DDBJ whole genome shotgun (WGS) entry which is preliminary data.</text>
</comment>
<feature type="transmembrane region" description="Helical" evidence="1">
    <location>
        <begin position="215"/>
        <end position="247"/>
    </location>
</feature>
<dbReference type="AlphaFoldDB" id="A0A2U1KJ25"/>
<keyword evidence="1" id="KW-0812">Transmembrane</keyword>
<evidence type="ECO:0000256" key="1">
    <source>
        <dbReference type="SAM" id="Phobius"/>
    </source>
</evidence>
<protein>
    <submittedName>
        <fullName evidence="2">Uncharacterized protein</fullName>
    </submittedName>
</protein>
<sequence length="294" mass="33096">MASINHKRLFNQTITILNSNSLHFFTLSLLFLPLTVFSAFNLTTDLQNLLTPITIATFITVIIPALVGVVFTTYSTFHAIRRTPLSFTLTFNAFSRSFVPFLFTFFAGSMKVILMSLLITQSFITVDSLLLGFLIEPLIVLPNVLMVMTRICLVVWGSAAAIVVSERKSGFEPLNQSANQSAKFRLLSFLIFVWTICGVESMLRNCVIFTNLGSVSMWISVVYVGVNYMCCLWMIVIYVVANTLLFVECRKVMRRGQDAVDEEVPDEDDRLPLHGGFSYMMCVRLIVWSISVSI</sequence>
<keyword evidence="1" id="KW-1133">Transmembrane helix</keyword>
<evidence type="ECO:0000313" key="2">
    <source>
        <dbReference type="EMBL" id="PWA36663.1"/>
    </source>
</evidence>